<sequence length="15" mass="1634">MKLLNPGSKQCISSK</sequence>
<protein>
    <submittedName>
        <fullName evidence="1">Uncharacterized protein</fullName>
    </submittedName>
</protein>
<name>A0A2P2JSP8_RHIMU</name>
<proteinExistence type="predicted"/>
<reference evidence="1" key="1">
    <citation type="submission" date="2018-02" db="EMBL/GenBank/DDBJ databases">
        <title>Rhizophora mucronata_Transcriptome.</title>
        <authorList>
            <person name="Meera S.P."/>
            <person name="Sreeshan A."/>
            <person name="Augustine A."/>
        </authorList>
    </citation>
    <scope>NUCLEOTIDE SEQUENCE</scope>
    <source>
        <tissue evidence="1">Leaf</tissue>
    </source>
</reference>
<organism evidence="1">
    <name type="scientific">Rhizophora mucronata</name>
    <name type="common">Asiatic mangrove</name>
    <dbReference type="NCBI Taxonomy" id="61149"/>
    <lineage>
        <taxon>Eukaryota</taxon>
        <taxon>Viridiplantae</taxon>
        <taxon>Streptophyta</taxon>
        <taxon>Embryophyta</taxon>
        <taxon>Tracheophyta</taxon>
        <taxon>Spermatophyta</taxon>
        <taxon>Magnoliopsida</taxon>
        <taxon>eudicotyledons</taxon>
        <taxon>Gunneridae</taxon>
        <taxon>Pentapetalae</taxon>
        <taxon>rosids</taxon>
        <taxon>fabids</taxon>
        <taxon>Malpighiales</taxon>
        <taxon>Rhizophoraceae</taxon>
        <taxon>Rhizophora</taxon>
    </lineage>
</organism>
<accession>A0A2P2JSP8</accession>
<dbReference type="EMBL" id="GGEC01015999">
    <property type="protein sequence ID" value="MBW96482.1"/>
    <property type="molecule type" value="Transcribed_RNA"/>
</dbReference>
<evidence type="ECO:0000313" key="1">
    <source>
        <dbReference type="EMBL" id="MBW96482.1"/>
    </source>
</evidence>